<dbReference type="RefSeq" id="WP_263051581.1">
    <property type="nucleotide sequence ID" value="NZ_CP106735.1"/>
</dbReference>
<dbReference type="EMBL" id="CP106735">
    <property type="protein sequence ID" value="UXX79850.1"/>
    <property type="molecule type" value="Genomic_DNA"/>
</dbReference>
<dbReference type="InterPro" id="IPR029455">
    <property type="entry name" value="GHL15"/>
</dbReference>
<dbReference type="Pfam" id="PF14885">
    <property type="entry name" value="GHL15"/>
    <property type="match status" value="1"/>
</dbReference>
<accession>A0ABY6D7M7</accession>
<sequence>MNKKKIIPKLVNRIEAMKMLQIAMLLMFLFQACASSEIDDMESGGEDQEEETNEHEDNTSEEVVIDLPIDYSWDDGIPVFFHFWKGQMLTEEEVDFVADHTDLVVLEKAHGRDDYDVFEAIQRETIALKAANPEVKVIYYWNTVLQYDFYELMEEYDNHPEWWLYDVNGEIDYKAGTTIKRYDLSNPAVRDWWISVAKDATINGFCDGIFMDAYGQVSLSSNIALWGQEKYDAINAGLELLIAETRAELGPDQLLIYNGLRSHNSTDYTQGMEFLPAHDAAMMEHFAYFNSTSKEAILRDIEAIQAAGKLGKMVLVKAWPGFSWLDETEMAESEEWKIQTAKDRIEFNLALFLLGAHEGAYFGYTWGYQWENGWGVDYEILNKSPGKPLGDFKTNNWTLSRSFENAEVTADLNAMTASIKWLND</sequence>
<feature type="signal peptide" evidence="2">
    <location>
        <begin position="1"/>
        <end position="34"/>
    </location>
</feature>
<name>A0ABY6D7M7_9BACT</name>
<evidence type="ECO:0000256" key="1">
    <source>
        <dbReference type="SAM" id="MobiDB-lite"/>
    </source>
</evidence>
<dbReference type="GO" id="GO:0016787">
    <property type="term" value="F:hydrolase activity"/>
    <property type="evidence" value="ECO:0007669"/>
    <property type="project" value="UniProtKB-KW"/>
</dbReference>
<evidence type="ECO:0000313" key="4">
    <source>
        <dbReference type="Proteomes" id="UP001062165"/>
    </source>
</evidence>
<protein>
    <submittedName>
        <fullName evidence="3">Glycoside hydrolase family 15 protein</fullName>
    </submittedName>
</protein>
<proteinExistence type="predicted"/>
<reference evidence="3" key="1">
    <citation type="submission" date="2022-10" db="EMBL/GenBank/DDBJ databases">
        <title>Comparative genomics and taxonomic characterization of three novel marine species of genus Reichenbachiella exhibiting antioxidant and polysaccharide degradation activities.</title>
        <authorList>
            <person name="Muhammad N."/>
            <person name="Lee Y.-J."/>
            <person name="Ko J."/>
            <person name="Kim S.-G."/>
        </authorList>
    </citation>
    <scope>NUCLEOTIDE SEQUENCE</scope>
    <source>
        <strain evidence="3">Wsw4-B4</strain>
    </source>
</reference>
<feature type="region of interest" description="Disordered" evidence="1">
    <location>
        <begin position="39"/>
        <end position="61"/>
    </location>
</feature>
<dbReference type="SUPFAM" id="SSF51445">
    <property type="entry name" value="(Trans)glycosidases"/>
    <property type="match status" value="1"/>
</dbReference>
<evidence type="ECO:0000256" key="2">
    <source>
        <dbReference type="SAM" id="SignalP"/>
    </source>
</evidence>
<dbReference type="PROSITE" id="PS51257">
    <property type="entry name" value="PROKAR_LIPOPROTEIN"/>
    <property type="match status" value="1"/>
</dbReference>
<gene>
    <name evidence="3" type="ORF">N7E81_01860</name>
</gene>
<keyword evidence="4" id="KW-1185">Reference proteome</keyword>
<feature type="chain" id="PRO_5047390746" evidence="2">
    <location>
        <begin position="35"/>
        <end position="424"/>
    </location>
</feature>
<evidence type="ECO:0000313" key="3">
    <source>
        <dbReference type="EMBL" id="UXX79850.1"/>
    </source>
</evidence>
<organism evidence="3 4">
    <name type="scientific">Reichenbachiella carrageenanivorans</name>
    <dbReference type="NCBI Taxonomy" id="2979869"/>
    <lineage>
        <taxon>Bacteria</taxon>
        <taxon>Pseudomonadati</taxon>
        <taxon>Bacteroidota</taxon>
        <taxon>Cytophagia</taxon>
        <taxon>Cytophagales</taxon>
        <taxon>Reichenbachiellaceae</taxon>
        <taxon>Reichenbachiella</taxon>
    </lineage>
</organism>
<dbReference type="InterPro" id="IPR017853">
    <property type="entry name" value="GH"/>
</dbReference>
<keyword evidence="3" id="KW-0378">Hydrolase</keyword>
<dbReference type="Proteomes" id="UP001062165">
    <property type="component" value="Chromosome"/>
</dbReference>
<keyword evidence="2" id="KW-0732">Signal</keyword>